<dbReference type="NCBIfam" id="TIGR00350">
    <property type="entry name" value="lytR_cpsA_psr"/>
    <property type="match status" value="1"/>
</dbReference>
<evidence type="ECO:0000313" key="4">
    <source>
        <dbReference type="EMBL" id="ABU56154.1"/>
    </source>
</evidence>
<keyword evidence="2" id="KW-0812">Transmembrane</keyword>
<keyword evidence="2" id="KW-1133">Transmembrane helix</keyword>
<organism evidence="4 5">
    <name type="scientific">Roseiflexus castenholzii (strain DSM 13941 / HLO8)</name>
    <dbReference type="NCBI Taxonomy" id="383372"/>
    <lineage>
        <taxon>Bacteria</taxon>
        <taxon>Bacillati</taxon>
        <taxon>Chloroflexota</taxon>
        <taxon>Chloroflexia</taxon>
        <taxon>Chloroflexales</taxon>
        <taxon>Roseiflexineae</taxon>
        <taxon>Roseiflexaceae</taxon>
        <taxon>Roseiflexus</taxon>
    </lineage>
</organism>
<feature type="domain" description="Cell envelope-related transcriptional attenuator" evidence="3">
    <location>
        <begin position="261"/>
        <end position="418"/>
    </location>
</feature>
<proteinExistence type="inferred from homology"/>
<dbReference type="AlphaFoldDB" id="A7NFD2"/>
<gene>
    <name evidence="4" type="ordered locus">Rcas_0015</name>
</gene>
<evidence type="ECO:0000313" key="5">
    <source>
        <dbReference type="Proteomes" id="UP000000263"/>
    </source>
</evidence>
<feature type="transmembrane region" description="Helical" evidence="2">
    <location>
        <begin position="84"/>
        <end position="106"/>
    </location>
</feature>
<dbReference type="OrthoDB" id="153585at2"/>
<dbReference type="RefSeq" id="WP_011997560.1">
    <property type="nucleotide sequence ID" value="NC_009767.1"/>
</dbReference>
<dbReference type="PANTHER" id="PTHR33392:SF6">
    <property type="entry name" value="POLYISOPRENYL-TEICHOIC ACID--PEPTIDOGLYCAN TEICHOIC ACID TRANSFERASE TAGU"/>
    <property type="match status" value="1"/>
</dbReference>
<comment type="similarity">
    <text evidence="1">Belongs to the LytR/CpsA/Psr (LCP) family.</text>
</comment>
<dbReference type="EMBL" id="CP000804">
    <property type="protein sequence ID" value="ABU56154.1"/>
    <property type="molecule type" value="Genomic_DNA"/>
</dbReference>
<dbReference type="Pfam" id="PF03816">
    <property type="entry name" value="LytR_cpsA_psr"/>
    <property type="match status" value="1"/>
</dbReference>
<keyword evidence="5" id="KW-1185">Reference proteome</keyword>
<sequence length="503" mass="54110">MDRSTLDCREARRLIDIGIAPGAGRPDRRALGFHLAGCAACRTYRAHRGDALLAALLETPPDPGSSPATQPPQQLPRAIRMIRLASLTLTGVAAILGLLFVGRLAIAFASIAGSMSAMAGRADQTQIAPPATIPSELATLVPPTVPPPAWIYAPATTPVFPLETATPMRMIEPTEPARPTVAEAPVVPVASSPTIVAPSSILPTITPIPLRPDYRPGAPTPPLVPLPTLSNIPQRAPPPGTAINVLLLGIDRRPGETFPARADAIIVARIEPERRRVALLSLPRDLVAPIPGWGWSRINAASVYGELNPTLGGGVALTRRTISEFLSIPIDYTVTVDFTGFIGAIDAIGGVTIDVPVELYDPLYPTMDYRYTVAHFRPGIQHMDGARALMYARIRHMDSDWERMKRQQAVIIAALAQVREQNVVGRLESIAASMTALRGYVTTDIPETQLLGLAWAFRDFTPDQIERYTFDANYVSTGAPDDPYAQYALPGAVDDLRARLLGQ</sequence>
<evidence type="ECO:0000259" key="3">
    <source>
        <dbReference type="Pfam" id="PF03816"/>
    </source>
</evidence>
<dbReference type="eggNOG" id="COG1316">
    <property type="taxonomic scope" value="Bacteria"/>
</dbReference>
<dbReference type="PANTHER" id="PTHR33392">
    <property type="entry name" value="POLYISOPRENYL-TEICHOIC ACID--PEPTIDOGLYCAN TEICHOIC ACID TRANSFERASE TAGU"/>
    <property type="match status" value="1"/>
</dbReference>
<dbReference type="Proteomes" id="UP000000263">
    <property type="component" value="Chromosome"/>
</dbReference>
<evidence type="ECO:0000256" key="2">
    <source>
        <dbReference type="SAM" id="Phobius"/>
    </source>
</evidence>
<reference evidence="4 5" key="1">
    <citation type="submission" date="2007-08" db="EMBL/GenBank/DDBJ databases">
        <title>Complete sequence of Roseiflexus castenholzii DSM 13941.</title>
        <authorList>
            <consortium name="US DOE Joint Genome Institute"/>
            <person name="Copeland A."/>
            <person name="Lucas S."/>
            <person name="Lapidus A."/>
            <person name="Barry K."/>
            <person name="Glavina del Rio T."/>
            <person name="Dalin E."/>
            <person name="Tice H."/>
            <person name="Pitluck S."/>
            <person name="Thompson L.S."/>
            <person name="Brettin T."/>
            <person name="Bruce D."/>
            <person name="Detter J.C."/>
            <person name="Han C."/>
            <person name="Tapia R."/>
            <person name="Schmutz J."/>
            <person name="Larimer F."/>
            <person name="Land M."/>
            <person name="Hauser L."/>
            <person name="Kyrpides N."/>
            <person name="Mikhailova N."/>
            <person name="Bryant D.A."/>
            <person name="Hanada S."/>
            <person name="Tsukatani Y."/>
            <person name="Richardson P."/>
        </authorList>
    </citation>
    <scope>NUCLEOTIDE SEQUENCE [LARGE SCALE GENOMIC DNA]</scope>
    <source>
        <strain evidence="5">DSM 13941 / HLO8</strain>
    </source>
</reference>
<evidence type="ECO:0000256" key="1">
    <source>
        <dbReference type="ARBA" id="ARBA00006068"/>
    </source>
</evidence>
<keyword evidence="2" id="KW-0472">Membrane</keyword>
<dbReference type="InterPro" id="IPR050922">
    <property type="entry name" value="LytR/CpsA/Psr_CW_biosynth"/>
</dbReference>
<dbReference type="InterPro" id="IPR004474">
    <property type="entry name" value="LytR_CpsA_psr"/>
</dbReference>
<protein>
    <submittedName>
        <fullName evidence="4">Cell envelope-related transcriptional attenuator</fullName>
    </submittedName>
</protein>
<accession>A7NFD2</accession>
<dbReference type="STRING" id="383372.Rcas_0015"/>
<name>A7NFD2_ROSCS</name>
<dbReference type="KEGG" id="rca:Rcas_0015"/>
<dbReference type="Gene3D" id="3.40.630.190">
    <property type="entry name" value="LCP protein"/>
    <property type="match status" value="1"/>
</dbReference>
<dbReference type="HOGENOM" id="CLU_016455_12_0_0"/>